<evidence type="ECO:0000313" key="10">
    <source>
        <dbReference type="EMBL" id="KAG5181377.1"/>
    </source>
</evidence>
<feature type="transmembrane region" description="Helical" evidence="7">
    <location>
        <begin position="526"/>
        <end position="544"/>
    </location>
</feature>
<evidence type="ECO:0000256" key="3">
    <source>
        <dbReference type="ARBA" id="ARBA00022692"/>
    </source>
</evidence>
<gene>
    <name evidence="10" type="ORF">JKP88DRAFT_321900</name>
</gene>
<dbReference type="PANTHER" id="PTHR16172:SF41">
    <property type="entry name" value="MAJOR FACILITATOR SUPERFAMILY DOMAIN-CONTAINING PROTEIN 6-LIKE"/>
    <property type="match status" value="1"/>
</dbReference>
<dbReference type="Gene3D" id="1.20.1250.20">
    <property type="entry name" value="MFS general substrate transporter like domains"/>
    <property type="match status" value="2"/>
</dbReference>
<feature type="transmembrane region" description="Helical" evidence="7">
    <location>
        <begin position="269"/>
        <end position="286"/>
    </location>
</feature>
<keyword evidence="5 7" id="KW-0472">Membrane</keyword>
<dbReference type="InterPro" id="IPR024989">
    <property type="entry name" value="MFS_assoc_dom"/>
</dbReference>
<evidence type="ECO:0000256" key="4">
    <source>
        <dbReference type="ARBA" id="ARBA00022989"/>
    </source>
</evidence>
<feature type="compositionally biased region" description="Gly residues" evidence="6">
    <location>
        <begin position="88"/>
        <end position="101"/>
    </location>
</feature>
<dbReference type="CDD" id="cd17335">
    <property type="entry name" value="MFS_MFSD6"/>
    <property type="match status" value="1"/>
</dbReference>
<sequence length="600" mass="62985">MRRGRRRGQGLWLALCMHCAKSKHQLPPQQQQQHHARECPTALAAAAAAWRHSAPPAWHRLSGGASDAGEAGAEAGAIAVRRRSNGGHSAGSGREGGGGSSGSSSSGSSSSGGGSESEESESPAAAAVAVPPPPRAPHAQKVAVTAAPAAWGGLQQQQQPPPLPLQRRSGDGAAGEGALAGSSSSSSSWSVLGRAALAWRPKYIIVKVLFLLYYASLGVVMPYLPVYYHSLGHGNRRIGHLGAITPAVTFFVSPLWGALTDSTGRLKEVLLFTFAASVVFRVLTITRETYPFLVSIIALTAAVNAPVKTLLDSSVLNLLDDKREYGKQRLWGQCGFGLGSYLIGVVMARHGLTYKAAFKIHAAISAPTLLILLRFRPKAMPREPPRFREGLRVIAGNRDMVAFFALIFAIGVSSGVIENFAYKRLAQLGAEKRVLGKLRLLSSVAGIPMFWVSGNMTRYVSVEGVLLLTLAGFVARFVIYAAVTDPLHALPAEVLRGVCFAGFWAAATGHTHRIAPPGLGTTMLGFLQGIYGGIGQSLGSLLGGSLSGRIGTARTFFVYAGVDTVLLVLFCIYFASTKPSAAAPAAAATAVPAPAKLKLQ</sequence>
<evidence type="ECO:0000259" key="9">
    <source>
        <dbReference type="Pfam" id="PF12832"/>
    </source>
</evidence>
<accession>A0A836CD83</accession>
<keyword evidence="4 7" id="KW-1133">Transmembrane helix</keyword>
<feature type="compositionally biased region" description="Low complexity" evidence="6">
    <location>
        <begin position="176"/>
        <end position="187"/>
    </location>
</feature>
<dbReference type="InterPro" id="IPR036259">
    <property type="entry name" value="MFS_trans_sf"/>
</dbReference>
<comment type="caution">
    <text evidence="10">The sequence shown here is derived from an EMBL/GenBank/DDBJ whole genome shotgun (WGS) entry which is preliminary data.</text>
</comment>
<proteinExistence type="inferred from homology"/>
<feature type="transmembrane region" description="Helical" evidence="7">
    <location>
        <begin position="204"/>
        <end position="226"/>
    </location>
</feature>
<feature type="transmembrane region" description="Helical" evidence="7">
    <location>
        <begin position="464"/>
        <end position="483"/>
    </location>
</feature>
<feature type="transmembrane region" description="Helical" evidence="7">
    <location>
        <begin position="238"/>
        <end position="257"/>
    </location>
</feature>
<feature type="transmembrane region" description="Helical" evidence="7">
    <location>
        <begin position="556"/>
        <end position="575"/>
    </location>
</feature>
<evidence type="ECO:0000256" key="8">
    <source>
        <dbReference type="SAM" id="SignalP"/>
    </source>
</evidence>
<feature type="compositionally biased region" description="Low complexity" evidence="6">
    <location>
        <begin position="137"/>
        <end position="158"/>
    </location>
</feature>
<protein>
    <submittedName>
        <fullName evidence="10">Major facilitator superfamily domain-containing protein</fullName>
    </submittedName>
</protein>
<evidence type="ECO:0000313" key="11">
    <source>
        <dbReference type="Proteomes" id="UP000664859"/>
    </source>
</evidence>
<dbReference type="Pfam" id="PF12832">
    <property type="entry name" value="MFS_1_like"/>
    <property type="match status" value="1"/>
</dbReference>
<feature type="region of interest" description="Disordered" evidence="6">
    <location>
        <begin position="83"/>
        <end position="187"/>
    </location>
</feature>
<evidence type="ECO:0000256" key="1">
    <source>
        <dbReference type="ARBA" id="ARBA00004141"/>
    </source>
</evidence>
<feature type="transmembrane region" description="Helical" evidence="7">
    <location>
        <begin position="292"/>
        <end position="310"/>
    </location>
</feature>
<dbReference type="OrthoDB" id="515887at2759"/>
<feature type="transmembrane region" description="Helical" evidence="7">
    <location>
        <begin position="401"/>
        <end position="422"/>
    </location>
</feature>
<feature type="domain" description="Major facilitator superfamily associated" evidence="9">
    <location>
        <begin position="203"/>
        <end position="557"/>
    </location>
</feature>
<feature type="transmembrane region" description="Helical" evidence="7">
    <location>
        <begin position="330"/>
        <end position="350"/>
    </location>
</feature>
<comment type="similarity">
    <text evidence="2">Belongs to the major facilitator superfamily. MFSD6 family.</text>
</comment>
<keyword evidence="8" id="KW-0732">Signal</keyword>
<evidence type="ECO:0000256" key="5">
    <source>
        <dbReference type="ARBA" id="ARBA00023136"/>
    </source>
</evidence>
<name>A0A836CD83_9STRA</name>
<dbReference type="EMBL" id="JAFCMP010000334">
    <property type="protein sequence ID" value="KAG5181377.1"/>
    <property type="molecule type" value="Genomic_DNA"/>
</dbReference>
<feature type="chain" id="PRO_5032271700" evidence="8">
    <location>
        <begin position="23"/>
        <end position="600"/>
    </location>
</feature>
<evidence type="ECO:0000256" key="2">
    <source>
        <dbReference type="ARBA" id="ARBA00005241"/>
    </source>
</evidence>
<dbReference type="SUPFAM" id="SSF103473">
    <property type="entry name" value="MFS general substrate transporter"/>
    <property type="match status" value="1"/>
</dbReference>
<dbReference type="AlphaFoldDB" id="A0A836CD83"/>
<dbReference type="GO" id="GO:0016020">
    <property type="term" value="C:membrane"/>
    <property type="evidence" value="ECO:0007669"/>
    <property type="project" value="UniProtKB-SubCell"/>
</dbReference>
<organism evidence="10 11">
    <name type="scientific">Tribonema minus</name>
    <dbReference type="NCBI Taxonomy" id="303371"/>
    <lineage>
        <taxon>Eukaryota</taxon>
        <taxon>Sar</taxon>
        <taxon>Stramenopiles</taxon>
        <taxon>Ochrophyta</taxon>
        <taxon>PX clade</taxon>
        <taxon>Xanthophyceae</taxon>
        <taxon>Tribonematales</taxon>
        <taxon>Tribonemataceae</taxon>
        <taxon>Tribonema</taxon>
    </lineage>
</organism>
<evidence type="ECO:0000256" key="7">
    <source>
        <dbReference type="SAM" id="Phobius"/>
    </source>
</evidence>
<feature type="signal peptide" evidence="8">
    <location>
        <begin position="1"/>
        <end position="22"/>
    </location>
</feature>
<dbReference type="Proteomes" id="UP000664859">
    <property type="component" value="Unassembled WGS sequence"/>
</dbReference>
<evidence type="ECO:0000256" key="6">
    <source>
        <dbReference type="SAM" id="MobiDB-lite"/>
    </source>
</evidence>
<dbReference type="PANTHER" id="PTHR16172">
    <property type="entry name" value="MAJOR FACILITATOR SUPERFAMILY DOMAIN-CONTAINING PROTEIN 6-LIKE"/>
    <property type="match status" value="1"/>
</dbReference>
<comment type="subcellular location">
    <subcellularLocation>
        <location evidence="1">Membrane</location>
        <topology evidence="1">Multi-pass membrane protein</topology>
    </subcellularLocation>
</comment>
<dbReference type="InterPro" id="IPR051717">
    <property type="entry name" value="MFS_MFSD6"/>
</dbReference>
<keyword evidence="3 7" id="KW-0812">Transmembrane</keyword>
<keyword evidence="11" id="KW-1185">Reference proteome</keyword>
<reference evidence="10" key="1">
    <citation type="submission" date="2021-02" db="EMBL/GenBank/DDBJ databases">
        <title>First Annotated Genome of the Yellow-green Alga Tribonema minus.</title>
        <authorList>
            <person name="Mahan K.M."/>
        </authorList>
    </citation>
    <scope>NUCLEOTIDE SEQUENCE</scope>
    <source>
        <strain evidence="10">UTEX B ZZ1240</strain>
    </source>
</reference>